<keyword evidence="7" id="KW-1185">Reference proteome</keyword>
<dbReference type="Gene3D" id="3.40.190.10">
    <property type="entry name" value="Periplasmic binding protein-like II"/>
    <property type="match status" value="2"/>
</dbReference>
<sequence length="279" mass="29996">MRHFSGSRFRGSTLVFILMVVIGLLTSCGVPSDKAATQQAASDSETAATVTLTISAAASLKESLEEIAPLFEKEQRNIRLTMNFGASGSLQKQIEQGAPVDLFLSAGQKQMTALMDKGLIKPESKTDLLRNRLVLVRPADATGELSSLADLKKTDFGTIALGEPEVVPAGAYTKEALEHTGLWEALSSKMIFAKDVTQVLTYVESGNVDAGFVYESDAKGSSNIQTGLVVDEESHAPILYPAGVVSASEHQEEAGRFLQFLQSREARQVFVDHGFTVPE</sequence>
<evidence type="ECO:0000313" key="7">
    <source>
        <dbReference type="Proteomes" id="UP000325218"/>
    </source>
</evidence>
<evidence type="ECO:0000256" key="2">
    <source>
        <dbReference type="ARBA" id="ARBA00022505"/>
    </source>
</evidence>
<comment type="similarity">
    <text evidence="1">Belongs to the bacterial solute-binding protein ModA family.</text>
</comment>
<dbReference type="InterPro" id="IPR050682">
    <property type="entry name" value="ModA/WtpA"/>
</dbReference>
<evidence type="ECO:0000256" key="3">
    <source>
        <dbReference type="ARBA" id="ARBA00022723"/>
    </source>
</evidence>
<feature type="binding site" evidence="5">
    <location>
        <position position="59"/>
    </location>
    <ligand>
        <name>molybdate</name>
        <dbReference type="ChEBI" id="CHEBI:36264"/>
    </ligand>
</feature>
<reference evidence="6 7" key="1">
    <citation type="submission" date="2019-08" db="EMBL/GenBank/DDBJ databases">
        <title>Genome sequencing of Paenibacillus faecis DSM 23593(T).</title>
        <authorList>
            <person name="Kook J.-K."/>
            <person name="Park S.-N."/>
            <person name="Lim Y.K."/>
        </authorList>
    </citation>
    <scope>NUCLEOTIDE SEQUENCE [LARGE SCALE GENOMIC DNA]</scope>
    <source>
        <strain evidence="6 7">DSM 23593</strain>
    </source>
</reference>
<dbReference type="RefSeq" id="WP_148450625.1">
    <property type="nucleotide sequence ID" value="NZ_VSDO01000001.1"/>
</dbReference>
<dbReference type="NCBIfam" id="TIGR01256">
    <property type="entry name" value="modA"/>
    <property type="match status" value="1"/>
</dbReference>
<proteinExistence type="inferred from homology"/>
<feature type="binding site" evidence="5">
    <location>
        <position position="214"/>
    </location>
    <ligand>
        <name>molybdate</name>
        <dbReference type="ChEBI" id="CHEBI:36264"/>
    </ligand>
</feature>
<dbReference type="CDD" id="cd13537">
    <property type="entry name" value="PBP2_YvgL_like"/>
    <property type="match status" value="1"/>
</dbReference>
<dbReference type="Proteomes" id="UP000325218">
    <property type="component" value="Unassembled WGS sequence"/>
</dbReference>
<dbReference type="PIRSF" id="PIRSF004846">
    <property type="entry name" value="ModA"/>
    <property type="match status" value="1"/>
</dbReference>
<evidence type="ECO:0000313" key="6">
    <source>
        <dbReference type="EMBL" id="TYA15033.1"/>
    </source>
</evidence>
<dbReference type="PROSITE" id="PS51257">
    <property type="entry name" value="PROKAR_LIPOPROTEIN"/>
    <property type="match status" value="1"/>
</dbReference>
<dbReference type="InterPro" id="IPR005950">
    <property type="entry name" value="ModA"/>
</dbReference>
<keyword evidence="2 5" id="KW-0500">Molybdenum</keyword>
<dbReference type="GO" id="GO:1901359">
    <property type="term" value="F:tungstate binding"/>
    <property type="evidence" value="ECO:0007669"/>
    <property type="project" value="UniProtKB-ARBA"/>
</dbReference>
<feature type="binding site" evidence="5">
    <location>
        <position position="87"/>
    </location>
    <ligand>
        <name>molybdate</name>
        <dbReference type="ChEBI" id="CHEBI:36264"/>
    </ligand>
</feature>
<evidence type="ECO:0000256" key="5">
    <source>
        <dbReference type="PIRSR" id="PIRSR004846-1"/>
    </source>
</evidence>
<feature type="binding site" evidence="5">
    <location>
        <position position="169"/>
    </location>
    <ligand>
        <name>molybdate</name>
        <dbReference type="ChEBI" id="CHEBI:36264"/>
    </ligand>
</feature>
<dbReference type="SUPFAM" id="SSF53850">
    <property type="entry name" value="Periplasmic binding protein-like II"/>
    <property type="match status" value="1"/>
</dbReference>
<evidence type="ECO:0000256" key="1">
    <source>
        <dbReference type="ARBA" id="ARBA00009175"/>
    </source>
</evidence>
<dbReference type="GO" id="GO:0046872">
    <property type="term" value="F:metal ion binding"/>
    <property type="evidence" value="ECO:0007669"/>
    <property type="project" value="UniProtKB-KW"/>
</dbReference>
<dbReference type="PANTHER" id="PTHR30632">
    <property type="entry name" value="MOLYBDATE-BINDING PERIPLASMIC PROTEIN"/>
    <property type="match status" value="1"/>
</dbReference>
<dbReference type="GO" id="GO:0030973">
    <property type="term" value="F:molybdate ion binding"/>
    <property type="evidence" value="ECO:0007669"/>
    <property type="project" value="TreeGrafter"/>
</dbReference>
<gene>
    <name evidence="6" type="primary">modA</name>
    <name evidence="6" type="ORF">FRY98_05055</name>
</gene>
<dbReference type="PANTHER" id="PTHR30632:SF0">
    <property type="entry name" value="SULFATE-BINDING PROTEIN"/>
    <property type="match status" value="1"/>
</dbReference>
<organism evidence="6 7">
    <name type="scientific">Paenibacillus faecis</name>
    <dbReference type="NCBI Taxonomy" id="862114"/>
    <lineage>
        <taxon>Bacteria</taxon>
        <taxon>Bacillati</taxon>
        <taxon>Bacillota</taxon>
        <taxon>Bacilli</taxon>
        <taxon>Bacillales</taxon>
        <taxon>Paenibacillaceae</taxon>
        <taxon>Paenibacillus</taxon>
    </lineage>
</organism>
<dbReference type="GO" id="GO:0015689">
    <property type="term" value="P:molybdate ion transport"/>
    <property type="evidence" value="ECO:0007669"/>
    <property type="project" value="InterPro"/>
</dbReference>
<dbReference type="AlphaFoldDB" id="A0A5D0CZ75"/>
<feature type="binding site" evidence="5">
    <location>
        <position position="196"/>
    </location>
    <ligand>
        <name>molybdate</name>
        <dbReference type="ChEBI" id="CHEBI:36264"/>
    </ligand>
</feature>
<dbReference type="InterPro" id="IPR041879">
    <property type="entry name" value="YvgL-like_PBP2"/>
</dbReference>
<dbReference type="Pfam" id="PF13531">
    <property type="entry name" value="SBP_bac_11"/>
    <property type="match status" value="1"/>
</dbReference>
<protein>
    <submittedName>
        <fullName evidence="6">Molybdate ABC transporter substrate-binding protein</fullName>
    </submittedName>
</protein>
<evidence type="ECO:0000256" key="4">
    <source>
        <dbReference type="ARBA" id="ARBA00022729"/>
    </source>
</evidence>
<keyword evidence="3 5" id="KW-0479">Metal-binding</keyword>
<dbReference type="EMBL" id="VSDO01000001">
    <property type="protein sequence ID" value="TYA15033.1"/>
    <property type="molecule type" value="Genomic_DNA"/>
</dbReference>
<accession>A0A5D0CZ75</accession>
<dbReference type="OrthoDB" id="9785015at2"/>
<comment type="caution">
    <text evidence="6">The sequence shown here is derived from an EMBL/GenBank/DDBJ whole genome shotgun (WGS) entry which is preliminary data.</text>
</comment>
<keyword evidence="4" id="KW-0732">Signal</keyword>
<dbReference type="FunFam" id="3.40.190.10:FF:000035">
    <property type="entry name" value="Molybdate ABC transporter substrate-binding protein"/>
    <property type="match status" value="1"/>
</dbReference>
<name>A0A5D0CZ75_9BACL</name>